<dbReference type="AlphaFoldDB" id="A0A5F2DC82"/>
<keyword evidence="1" id="KW-0805">Transcription regulation</keyword>
<dbReference type="GO" id="GO:0043565">
    <property type="term" value="F:sequence-specific DNA binding"/>
    <property type="evidence" value="ECO:0007669"/>
    <property type="project" value="InterPro"/>
</dbReference>
<evidence type="ECO:0000256" key="3">
    <source>
        <dbReference type="ARBA" id="ARBA00023163"/>
    </source>
</evidence>
<protein>
    <submittedName>
        <fullName evidence="5">Helix-turn-helix domain-containing protein</fullName>
    </submittedName>
</protein>
<evidence type="ECO:0000259" key="4">
    <source>
        <dbReference type="PROSITE" id="PS01124"/>
    </source>
</evidence>
<accession>A0A5F2DC82</accession>
<keyword evidence="2" id="KW-0238">DNA-binding</keyword>
<dbReference type="PROSITE" id="PS01124">
    <property type="entry name" value="HTH_ARAC_FAMILY_2"/>
    <property type="match status" value="1"/>
</dbReference>
<reference evidence="5" key="1">
    <citation type="submission" date="2022-06" db="EMBL/GenBank/DDBJ databases">
        <title>Leptospira isolates from biofilms formed at urban environments.</title>
        <authorList>
            <person name="Ribeiro P.S."/>
            <person name="Sousa T."/>
            <person name="Carvalho N."/>
            <person name="Aburjaile F."/>
            <person name="Neves F."/>
            <person name="Oliveira D."/>
            <person name="Blanco L."/>
            <person name="Lima J."/>
            <person name="Costa F."/>
            <person name="Brenig B."/>
            <person name="Soares S."/>
            <person name="Ramos R."/>
            <person name="Goes-Neto A."/>
            <person name="Matiuzzi M."/>
            <person name="Azevedo V."/>
            <person name="Ristow P."/>
        </authorList>
    </citation>
    <scope>NUCLEOTIDE SEQUENCE</scope>
    <source>
        <strain evidence="5">VSF7</strain>
    </source>
</reference>
<organism evidence="5 6">
    <name type="scientific">Leptospira levettii</name>
    <dbReference type="NCBI Taxonomy" id="2023178"/>
    <lineage>
        <taxon>Bacteria</taxon>
        <taxon>Pseudomonadati</taxon>
        <taxon>Spirochaetota</taxon>
        <taxon>Spirochaetia</taxon>
        <taxon>Leptospirales</taxon>
        <taxon>Leptospiraceae</taxon>
        <taxon>Leptospira</taxon>
    </lineage>
</organism>
<dbReference type="Gene3D" id="1.10.10.60">
    <property type="entry name" value="Homeodomain-like"/>
    <property type="match status" value="1"/>
</dbReference>
<evidence type="ECO:0000256" key="1">
    <source>
        <dbReference type="ARBA" id="ARBA00023015"/>
    </source>
</evidence>
<dbReference type="InterPro" id="IPR009057">
    <property type="entry name" value="Homeodomain-like_sf"/>
</dbReference>
<dbReference type="EMBL" id="JAMQQD010000006">
    <property type="protein sequence ID" value="MCW7516664.1"/>
    <property type="molecule type" value="Genomic_DNA"/>
</dbReference>
<dbReference type="InterPro" id="IPR018060">
    <property type="entry name" value="HTH_AraC"/>
</dbReference>
<gene>
    <name evidence="5" type="ORF">ND810_15970</name>
</gene>
<dbReference type="PANTHER" id="PTHR43280:SF27">
    <property type="entry name" value="TRANSCRIPTIONAL REGULATOR MTLR"/>
    <property type="match status" value="1"/>
</dbReference>
<keyword evidence="3" id="KW-0804">Transcription</keyword>
<dbReference type="GO" id="GO:0003700">
    <property type="term" value="F:DNA-binding transcription factor activity"/>
    <property type="evidence" value="ECO:0007669"/>
    <property type="project" value="InterPro"/>
</dbReference>
<dbReference type="RefSeq" id="WP_135592744.1">
    <property type="nucleotide sequence ID" value="NZ_JAMQPS010000004.1"/>
</dbReference>
<dbReference type="SMART" id="SM00342">
    <property type="entry name" value="HTH_ARAC"/>
    <property type="match status" value="1"/>
</dbReference>
<sequence length="267" mass="30947">MKRRNSLYVWDTQVLYAAWEETTTMHSLYSASLCFSVDLPSKLFLSNESYIEYTGVFLPPNTNYYQVSKNTHIINIYIDPDSFLFERFSGNIKDGVQFFDSTKIPYLKKILDVLLDEKSPNEEVLGCLKLLVDSVFGSLLQQKPPEELDPRIFTVAKYLRSQTYLPQPEEVKLKILADIVNLSEDRFRHIFKETLLTSVRKFILSLRLKIAARNYHTSANFTEVAHLAGFSDSAHFSRTFRSAYGHSPSAVFRNPKRTRIRFINMES</sequence>
<comment type="caution">
    <text evidence="5">The sequence shown here is derived from an EMBL/GenBank/DDBJ whole genome shotgun (WGS) entry which is preliminary data.</text>
</comment>
<evidence type="ECO:0000313" key="6">
    <source>
        <dbReference type="Proteomes" id="UP001209694"/>
    </source>
</evidence>
<dbReference type="Pfam" id="PF12833">
    <property type="entry name" value="HTH_18"/>
    <property type="match status" value="1"/>
</dbReference>
<evidence type="ECO:0000256" key="2">
    <source>
        <dbReference type="ARBA" id="ARBA00023125"/>
    </source>
</evidence>
<dbReference type="Proteomes" id="UP001209694">
    <property type="component" value="Unassembled WGS sequence"/>
</dbReference>
<dbReference type="SUPFAM" id="SSF46689">
    <property type="entry name" value="Homeodomain-like"/>
    <property type="match status" value="1"/>
</dbReference>
<evidence type="ECO:0000313" key="5">
    <source>
        <dbReference type="EMBL" id="MCW7516664.1"/>
    </source>
</evidence>
<name>A0A5F2DC82_9LEPT</name>
<dbReference type="PANTHER" id="PTHR43280">
    <property type="entry name" value="ARAC-FAMILY TRANSCRIPTIONAL REGULATOR"/>
    <property type="match status" value="1"/>
</dbReference>
<feature type="domain" description="HTH araC/xylS-type" evidence="4">
    <location>
        <begin position="153"/>
        <end position="254"/>
    </location>
</feature>
<proteinExistence type="predicted"/>